<reference evidence="3" key="1">
    <citation type="journal article" date="2019" name="Int. J. Syst. Evol. Microbiol.">
        <title>The Global Catalogue of Microorganisms (GCM) 10K type strain sequencing project: providing services to taxonomists for standard genome sequencing and annotation.</title>
        <authorList>
            <consortium name="The Broad Institute Genomics Platform"/>
            <consortium name="The Broad Institute Genome Sequencing Center for Infectious Disease"/>
            <person name="Wu L."/>
            <person name="Ma J."/>
        </authorList>
    </citation>
    <scope>NUCLEOTIDE SEQUENCE [LARGE SCALE GENOMIC DNA]</scope>
    <source>
        <strain evidence="3">NBRC 110608</strain>
    </source>
</reference>
<proteinExistence type="predicted"/>
<gene>
    <name evidence="2" type="ORF">GCM10025872_15390</name>
</gene>
<name>A0ABN6YK96_9MICO</name>
<feature type="region of interest" description="Disordered" evidence="1">
    <location>
        <begin position="204"/>
        <end position="227"/>
    </location>
</feature>
<protein>
    <recommendedName>
        <fullName evidence="4">Secreted protein</fullName>
    </recommendedName>
</protein>
<feature type="region of interest" description="Disordered" evidence="1">
    <location>
        <begin position="120"/>
        <end position="184"/>
    </location>
</feature>
<keyword evidence="3" id="KW-1185">Reference proteome</keyword>
<evidence type="ECO:0008006" key="4">
    <source>
        <dbReference type="Google" id="ProtNLM"/>
    </source>
</evidence>
<feature type="compositionally biased region" description="Low complexity" evidence="1">
    <location>
        <begin position="204"/>
        <end position="213"/>
    </location>
</feature>
<organism evidence="2 3">
    <name type="scientific">Barrientosiimonas endolithica</name>
    <dbReference type="NCBI Taxonomy" id="1535208"/>
    <lineage>
        <taxon>Bacteria</taxon>
        <taxon>Bacillati</taxon>
        <taxon>Actinomycetota</taxon>
        <taxon>Actinomycetes</taxon>
        <taxon>Micrococcales</taxon>
        <taxon>Dermacoccaceae</taxon>
        <taxon>Barrientosiimonas</taxon>
    </lineage>
</organism>
<evidence type="ECO:0000313" key="3">
    <source>
        <dbReference type="Proteomes" id="UP001321421"/>
    </source>
</evidence>
<evidence type="ECO:0000256" key="1">
    <source>
        <dbReference type="SAM" id="MobiDB-lite"/>
    </source>
</evidence>
<evidence type="ECO:0000313" key="2">
    <source>
        <dbReference type="EMBL" id="BDZ57882.1"/>
    </source>
</evidence>
<sequence length="227" mass="23298">MELAAGAGCSVGLWLWVRVAVLVRVRVCVGSSVVVSDSEVVVLGVLDVLGVVELVVGVAGPGSTVGLEAVLVGVAVGDSEATSWAPQAASSSAAVAAETVAAARVRRVVIRMSVLRAAGQGRCGPDRSRSRHRGRWTRSDESGYRQSGRFTHSARRGVGPARGGGWRDGTLPAGSGGPRWPRGRKAWPIRAAPLLRATVCDAVRASPGPAGTPRPGGGIGRRASLRC</sequence>
<accession>A0ABN6YK96</accession>
<dbReference type="Proteomes" id="UP001321421">
    <property type="component" value="Chromosome"/>
</dbReference>
<dbReference type="EMBL" id="AP027735">
    <property type="protein sequence ID" value="BDZ57882.1"/>
    <property type="molecule type" value="Genomic_DNA"/>
</dbReference>